<evidence type="ECO:0000259" key="12">
    <source>
        <dbReference type="Pfam" id="PF01406"/>
    </source>
</evidence>
<dbReference type="InterPro" id="IPR009080">
    <property type="entry name" value="tRNAsynth_Ia_anticodon-bd"/>
</dbReference>
<gene>
    <name evidence="13" type="ORF">RHTO0S_09e04852g</name>
</gene>
<comment type="cofactor">
    <cofactor evidence="1">
        <name>Zn(2+)</name>
        <dbReference type="ChEBI" id="CHEBI:29105"/>
    </cofactor>
</comment>
<dbReference type="GO" id="GO:0005737">
    <property type="term" value="C:cytoplasm"/>
    <property type="evidence" value="ECO:0007669"/>
    <property type="project" value="TreeGrafter"/>
</dbReference>
<dbReference type="PRINTS" id="PR00983">
    <property type="entry name" value="TRNASYNTHCYS"/>
</dbReference>
<organism evidence="13">
    <name type="scientific">Rhodotorula toruloides</name>
    <name type="common">Yeast</name>
    <name type="synonym">Rhodosporidium toruloides</name>
    <dbReference type="NCBI Taxonomy" id="5286"/>
    <lineage>
        <taxon>Eukaryota</taxon>
        <taxon>Fungi</taxon>
        <taxon>Dikarya</taxon>
        <taxon>Basidiomycota</taxon>
        <taxon>Pucciniomycotina</taxon>
        <taxon>Microbotryomycetes</taxon>
        <taxon>Sporidiobolales</taxon>
        <taxon>Sporidiobolaceae</taxon>
        <taxon>Rhodotorula</taxon>
    </lineage>
</organism>
<feature type="region of interest" description="Disordered" evidence="11">
    <location>
        <begin position="794"/>
        <end position="834"/>
    </location>
</feature>
<keyword evidence="3" id="KW-0436">Ligase</keyword>
<dbReference type="GO" id="GO:0005524">
    <property type="term" value="F:ATP binding"/>
    <property type="evidence" value="ECO:0007669"/>
    <property type="project" value="UniProtKB-KW"/>
</dbReference>
<protein>
    <recommendedName>
        <fullName evidence="2">cysteine--tRNA ligase</fullName>
        <ecNumber evidence="2">6.1.1.16</ecNumber>
    </recommendedName>
    <alternativeName>
        <fullName evidence="10">Cysteinyl-tRNA synthetase</fullName>
    </alternativeName>
</protein>
<dbReference type="PANTHER" id="PTHR10890:SF3">
    <property type="entry name" value="CYSTEINE--TRNA LIGASE, CYTOPLASMIC"/>
    <property type="match status" value="1"/>
</dbReference>
<dbReference type="Gene3D" id="3.40.50.620">
    <property type="entry name" value="HUPs"/>
    <property type="match status" value="2"/>
</dbReference>
<dbReference type="SUPFAM" id="SSF47323">
    <property type="entry name" value="Anticodon-binding domain of a subclass of class I aminoacyl-tRNA synthetases"/>
    <property type="match status" value="1"/>
</dbReference>
<evidence type="ECO:0000256" key="1">
    <source>
        <dbReference type="ARBA" id="ARBA00001947"/>
    </source>
</evidence>
<evidence type="ECO:0000256" key="6">
    <source>
        <dbReference type="ARBA" id="ARBA00022833"/>
    </source>
</evidence>
<feature type="compositionally biased region" description="Polar residues" evidence="11">
    <location>
        <begin position="41"/>
        <end position="57"/>
    </location>
</feature>
<reference evidence="13" key="1">
    <citation type="journal article" date="2014" name="Genome Announc.">
        <title>Draft genome sequence of Rhodosporidium toruloides CECT1137, an oleaginous yeast of biotechnological interest.</title>
        <authorList>
            <person name="Morin N."/>
            <person name="Calcas X."/>
            <person name="Devillers H."/>
            <person name="Durrens P."/>
            <person name="Sherman D.J."/>
            <person name="Nicaud J.-M."/>
            <person name="Neuveglise C."/>
        </authorList>
    </citation>
    <scope>NUCLEOTIDE SEQUENCE</scope>
    <source>
        <strain evidence="13">CECT1137</strain>
    </source>
</reference>
<dbReference type="SUPFAM" id="SSF52374">
    <property type="entry name" value="Nucleotidylyl transferase"/>
    <property type="match status" value="1"/>
</dbReference>
<keyword evidence="7" id="KW-0067">ATP-binding</keyword>
<evidence type="ECO:0000256" key="8">
    <source>
        <dbReference type="ARBA" id="ARBA00022917"/>
    </source>
</evidence>
<dbReference type="NCBIfam" id="TIGR00435">
    <property type="entry name" value="cysS"/>
    <property type="match status" value="1"/>
</dbReference>
<evidence type="ECO:0000256" key="3">
    <source>
        <dbReference type="ARBA" id="ARBA00022598"/>
    </source>
</evidence>
<dbReference type="InterPro" id="IPR015803">
    <property type="entry name" value="Cys-tRNA-ligase"/>
</dbReference>
<proteinExistence type="inferred from homology"/>
<feature type="domain" description="tRNA synthetases class I catalytic" evidence="12">
    <location>
        <begin position="96"/>
        <end position="547"/>
    </location>
</feature>
<sequence>MLRDSFLRSASSVRLVTVAQCTSPRTLRLPRAAVLPPPSTIPRSLRSSFSTSAPTQEASEHAGKMQDSWRIPQPSAPEPKLKVYNSLTRSKVDFVTKKPGIVTWYNCGPTVYDASHMGHARNYMAQDIMRRILRDYFGYEVNFVMNITDVDDKIIIRARQSHLLKKYLAELASSSTPLSSRVLQEVSTAWTAYFAKAFAASLPSPVAGEDFAAAEAGWAQVQGLAKDAKWVEAQKTANEKFPMYFAAVEAGYVALKQAQKQEAAGSTSLTDAEALVEANKDAVGLWLDKQFGASVTDPAVFRDLAAYWEDSYFKSMAALHVERPTTLTRVSEYIPEIVTFVEGIVKRGFAYEGGGSVWFDTVKFEGAKGEGEGDDEWRHTYAKLQPWSKGNRELLEDGEGSLTSTTGKRSAADFALWKSSKPGEPAWPSPWGPGRPGWHIECSVMASAVLGEGMDVHSGGVDLAFPHHDNEIAQSEAFHNCRQWVNYFLHTGHLHIEGLKMSKSLKNFITIDDALEKHTARQLRFAFLMQNWNARLDFKESSMQEVKSAETVLNNFFTNVKALATEAKERSVASDGHHHYEQAEKDLLAQLEQAQLAFRTALCDSFDTPTALQILLDIVSKTNIYLARGRRQVNFAVILAVSDWVTRMLRMFGLGEGSPVDGNGDKVIGWGVAAAKGDQQSIDRESILMPYLRALSGFRDQVRQLAMSGAASSDILALTDKLRDHDLVDLGVALDDQEDGRAMVKLVPPEILREARDAKAAAVREKAAKMAAAAAAAEAKRLERLEKGRMPPTEMFRSNTAEYSAWDEQGLPTKDKDGNELPKSRGKKLKKEWDMQKKLHDEFLKEQEKQSA</sequence>
<dbReference type="InterPro" id="IPR024909">
    <property type="entry name" value="Cys-tRNA/MSH_ligase"/>
</dbReference>
<keyword evidence="4" id="KW-0479">Metal-binding</keyword>
<evidence type="ECO:0000256" key="5">
    <source>
        <dbReference type="ARBA" id="ARBA00022741"/>
    </source>
</evidence>
<evidence type="ECO:0000256" key="4">
    <source>
        <dbReference type="ARBA" id="ARBA00022723"/>
    </source>
</evidence>
<keyword evidence="8" id="KW-0648">Protein biosynthesis</keyword>
<dbReference type="PANTHER" id="PTHR10890">
    <property type="entry name" value="CYSTEINYL-TRNA SYNTHETASE"/>
    <property type="match status" value="1"/>
</dbReference>
<evidence type="ECO:0000313" key="13">
    <source>
        <dbReference type="EMBL" id="CDR44488.1"/>
    </source>
</evidence>
<dbReference type="GO" id="GO:0004817">
    <property type="term" value="F:cysteine-tRNA ligase activity"/>
    <property type="evidence" value="ECO:0007669"/>
    <property type="project" value="UniProtKB-EC"/>
</dbReference>
<dbReference type="Gene3D" id="1.20.120.1910">
    <property type="entry name" value="Cysteine-tRNA ligase, C-terminal anti-codon recognition domain"/>
    <property type="match status" value="1"/>
</dbReference>
<evidence type="ECO:0000256" key="11">
    <source>
        <dbReference type="SAM" id="MobiDB-lite"/>
    </source>
</evidence>
<keyword evidence="5" id="KW-0547">Nucleotide-binding</keyword>
<dbReference type="InterPro" id="IPR014729">
    <property type="entry name" value="Rossmann-like_a/b/a_fold"/>
</dbReference>
<feature type="region of interest" description="Disordered" evidence="11">
    <location>
        <begin position="33"/>
        <end position="75"/>
    </location>
</feature>
<evidence type="ECO:0000256" key="10">
    <source>
        <dbReference type="ARBA" id="ARBA00031499"/>
    </source>
</evidence>
<dbReference type="GO" id="GO:0046872">
    <property type="term" value="F:metal ion binding"/>
    <property type="evidence" value="ECO:0007669"/>
    <property type="project" value="UniProtKB-KW"/>
</dbReference>
<dbReference type="OrthoDB" id="438179at2759"/>
<name>A0A061B3H2_RHOTO</name>
<dbReference type="CDD" id="cd00672">
    <property type="entry name" value="CysRS_core"/>
    <property type="match status" value="1"/>
</dbReference>
<dbReference type="FunFam" id="1.20.120.1910:FF:000005">
    <property type="entry name" value="Cysteine-tRNA ligase, putative"/>
    <property type="match status" value="1"/>
</dbReference>
<evidence type="ECO:0000256" key="7">
    <source>
        <dbReference type="ARBA" id="ARBA00022840"/>
    </source>
</evidence>
<dbReference type="AlphaFoldDB" id="A0A061B3H2"/>
<dbReference type="Pfam" id="PF01406">
    <property type="entry name" value="tRNA-synt_1e"/>
    <property type="match status" value="1"/>
</dbReference>
<dbReference type="EMBL" id="LK052944">
    <property type="protein sequence ID" value="CDR44488.1"/>
    <property type="molecule type" value="Genomic_DNA"/>
</dbReference>
<keyword evidence="9" id="KW-0030">Aminoacyl-tRNA synthetase</keyword>
<dbReference type="InterPro" id="IPR032678">
    <property type="entry name" value="tRNA-synt_1_cat_dom"/>
</dbReference>
<accession>A0A061B3H2</accession>
<evidence type="ECO:0000256" key="9">
    <source>
        <dbReference type="ARBA" id="ARBA00023146"/>
    </source>
</evidence>
<dbReference type="GO" id="GO:0006423">
    <property type="term" value="P:cysteinyl-tRNA aminoacylation"/>
    <property type="evidence" value="ECO:0007669"/>
    <property type="project" value="InterPro"/>
</dbReference>
<feature type="compositionally biased region" description="Basic and acidic residues" evidence="11">
    <location>
        <begin position="813"/>
        <end position="823"/>
    </location>
</feature>
<dbReference type="HAMAP" id="MF_00041">
    <property type="entry name" value="Cys_tRNA_synth"/>
    <property type="match status" value="1"/>
</dbReference>
<dbReference type="EC" id="6.1.1.16" evidence="2"/>
<evidence type="ECO:0000256" key="2">
    <source>
        <dbReference type="ARBA" id="ARBA00012832"/>
    </source>
</evidence>
<keyword evidence="6" id="KW-0862">Zinc</keyword>